<comment type="similarity">
    <text evidence="2">Belongs to the UPF0174 family.</text>
</comment>
<feature type="domain" description="Ubiquinol-cytochrome c chaperone" evidence="3">
    <location>
        <begin position="37"/>
        <end position="177"/>
    </location>
</feature>
<comment type="similarity">
    <text evidence="1">Belongs to the CBP3 family.</text>
</comment>
<name>A0A4P6V1T6_9HYPH</name>
<dbReference type="EMBL" id="CP036532">
    <property type="protein sequence ID" value="QBK30370.1"/>
    <property type="molecule type" value="Genomic_DNA"/>
</dbReference>
<accession>A0A4P6V1T6</accession>
<dbReference type="OrthoDB" id="7158889at2"/>
<keyword evidence="5" id="KW-1185">Reference proteome</keyword>
<evidence type="ECO:0000313" key="5">
    <source>
        <dbReference type="Proteomes" id="UP000293719"/>
    </source>
</evidence>
<dbReference type="KEGG" id="rpod:E0E05_07000"/>
<dbReference type="PIRSF" id="PIRSF032079">
    <property type="entry name" value="UCP032079"/>
    <property type="match status" value="1"/>
</dbReference>
<dbReference type="InterPro" id="IPR021150">
    <property type="entry name" value="Ubiq_cyt_c_chap"/>
</dbReference>
<dbReference type="InterPro" id="IPR014569">
    <property type="entry name" value="Ubq_cyt-c_CBP3-rel"/>
</dbReference>
<reference evidence="4 5" key="1">
    <citation type="journal article" date="2017" name="Int. J. Syst. Evol. Microbiol.">
        <title>Roseitalea porphyridii gen. nov., sp. nov., isolated from a red alga, and reclassification of Hoeflea suaedae Chung et al. 2013 as Pseudohoeflea suaedae gen. nov., comb. nov.</title>
        <authorList>
            <person name="Hyeon J.W."/>
            <person name="Jeong S.E."/>
            <person name="Baek K."/>
            <person name="Jeon C.O."/>
        </authorList>
    </citation>
    <scope>NUCLEOTIDE SEQUENCE [LARGE SCALE GENOMIC DNA]</scope>
    <source>
        <strain evidence="4 5">MA7-20</strain>
    </source>
</reference>
<dbReference type="Proteomes" id="UP000293719">
    <property type="component" value="Chromosome"/>
</dbReference>
<dbReference type="PANTHER" id="PTHR12184">
    <property type="entry name" value="UBIQUINOL-CYTOCHROME C REDUCTASE COMPLEX ASSEMBLY FACTOR 1 FAMILY MEMBER"/>
    <property type="match status" value="1"/>
</dbReference>
<dbReference type="GeneID" id="90767039"/>
<dbReference type="InterPro" id="IPR007129">
    <property type="entry name" value="Ubiqinol_cyt_c_chaperone_CPB3"/>
</dbReference>
<evidence type="ECO:0000259" key="3">
    <source>
        <dbReference type="Pfam" id="PF03981"/>
    </source>
</evidence>
<dbReference type="AlphaFoldDB" id="A0A4P6V1T6"/>
<evidence type="ECO:0000313" key="4">
    <source>
        <dbReference type="EMBL" id="QBK30370.1"/>
    </source>
</evidence>
<gene>
    <name evidence="4" type="ORF">E0E05_07000</name>
</gene>
<protein>
    <submittedName>
        <fullName evidence="4">Ubiquinol-cytochrome C chaperone</fullName>
    </submittedName>
</protein>
<proteinExistence type="inferred from homology"/>
<evidence type="ECO:0000256" key="1">
    <source>
        <dbReference type="ARBA" id="ARBA00006407"/>
    </source>
</evidence>
<sequence>MIVSLFRRSTQNANRIIVDRLFDQIVAAARQPAIYAQWGVPDTPLGRYESLGLHMIVFLRRTRGAGPGVEALAQDVLDEFFKDVDHSIRELGIGDAGVPKRMKKLARMFYGRMGPYWEAIDAGDADALAAALERNIAPDAKEEPEFDARSLAGYTLAAAEALAAQDDASLLSARIAFPEAGAPA</sequence>
<dbReference type="PANTHER" id="PTHR12184:SF1">
    <property type="entry name" value="UBIQUINOL-CYTOCHROME-C REDUCTASE COMPLEX ASSEMBLY FACTOR 1"/>
    <property type="match status" value="1"/>
</dbReference>
<organism evidence="4 5">
    <name type="scientific">Roseitalea porphyridii</name>
    <dbReference type="NCBI Taxonomy" id="1852022"/>
    <lineage>
        <taxon>Bacteria</taxon>
        <taxon>Pseudomonadati</taxon>
        <taxon>Pseudomonadota</taxon>
        <taxon>Alphaproteobacteria</taxon>
        <taxon>Hyphomicrobiales</taxon>
        <taxon>Ahrensiaceae</taxon>
        <taxon>Roseitalea</taxon>
    </lineage>
</organism>
<dbReference type="RefSeq" id="WP_131616067.1">
    <property type="nucleotide sequence ID" value="NZ_CP036532.1"/>
</dbReference>
<evidence type="ECO:0000256" key="2">
    <source>
        <dbReference type="ARBA" id="ARBA00006436"/>
    </source>
</evidence>
<dbReference type="Pfam" id="PF03981">
    <property type="entry name" value="Ubiq_cyt_C_chap"/>
    <property type="match status" value="1"/>
</dbReference>